<evidence type="ECO:0000259" key="1">
    <source>
        <dbReference type="PROSITE" id="PS50188"/>
    </source>
</evidence>
<dbReference type="Gene3D" id="2.60.120.920">
    <property type="match status" value="1"/>
</dbReference>
<dbReference type="PANTHER" id="PTHR12864">
    <property type="entry name" value="RAN BINDING PROTEIN 9-RELATED"/>
    <property type="match status" value="1"/>
</dbReference>
<dbReference type="PROSITE" id="PS50188">
    <property type="entry name" value="B302_SPRY"/>
    <property type="match status" value="1"/>
</dbReference>
<dbReference type="InterPro" id="IPR013320">
    <property type="entry name" value="ConA-like_dom_sf"/>
</dbReference>
<keyword evidence="3" id="KW-1185">Reference proteome</keyword>
<comment type="caution">
    <text evidence="2">The sequence shown here is derived from an EMBL/GenBank/DDBJ whole genome shotgun (WGS) entry which is preliminary data.</text>
</comment>
<evidence type="ECO:0000313" key="3">
    <source>
        <dbReference type="Proteomes" id="UP001153678"/>
    </source>
</evidence>
<dbReference type="InterPro" id="IPR050618">
    <property type="entry name" value="Ubq-SigPath_Reg"/>
</dbReference>
<sequence>DIGIGFCTQSASLNKMPDSSWGYNGYNGNLFFNSDGKPYGSKFMAGDTIGCSVNFRNNTVLYTRNGVNLGS</sequence>
<accession>A0A9W4T060</accession>
<dbReference type="InterPro" id="IPR001870">
    <property type="entry name" value="B30.2/SPRY"/>
</dbReference>
<dbReference type="EMBL" id="CAMKVN010004529">
    <property type="protein sequence ID" value="CAI2187255.1"/>
    <property type="molecule type" value="Genomic_DNA"/>
</dbReference>
<feature type="domain" description="B30.2/SPRY" evidence="1">
    <location>
        <begin position="1"/>
        <end position="71"/>
    </location>
</feature>
<dbReference type="InterPro" id="IPR043136">
    <property type="entry name" value="B30.2/SPRY_sf"/>
</dbReference>
<name>A0A9W4T060_9GLOM</name>
<dbReference type="AlphaFoldDB" id="A0A9W4T060"/>
<dbReference type="SUPFAM" id="SSF49899">
    <property type="entry name" value="Concanavalin A-like lectins/glucanases"/>
    <property type="match status" value="1"/>
</dbReference>
<protein>
    <submittedName>
        <fullName evidence="2">11564_t:CDS:1</fullName>
    </submittedName>
</protein>
<dbReference type="OrthoDB" id="25503at2759"/>
<organism evidence="2 3">
    <name type="scientific">Funneliformis geosporum</name>
    <dbReference type="NCBI Taxonomy" id="1117311"/>
    <lineage>
        <taxon>Eukaryota</taxon>
        <taxon>Fungi</taxon>
        <taxon>Fungi incertae sedis</taxon>
        <taxon>Mucoromycota</taxon>
        <taxon>Glomeromycotina</taxon>
        <taxon>Glomeromycetes</taxon>
        <taxon>Glomerales</taxon>
        <taxon>Glomeraceae</taxon>
        <taxon>Funneliformis</taxon>
    </lineage>
</organism>
<dbReference type="Pfam" id="PF00622">
    <property type="entry name" value="SPRY"/>
    <property type="match status" value="1"/>
</dbReference>
<feature type="non-terminal residue" evidence="2">
    <location>
        <position position="1"/>
    </location>
</feature>
<dbReference type="InterPro" id="IPR003877">
    <property type="entry name" value="SPRY_dom"/>
</dbReference>
<evidence type="ECO:0000313" key="2">
    <source>
        <dbReference type="EMBL" id="CAI2187255.1"/>
    </source>
</evidence>
<proteinExistence type="predicted"/>
<reference evidence="2" key="1">
    <citation type="submission" date="2022-08" db="EMBL/GenBank/DDBJ databases">
        <authorList>
            <person name="Kallberg Y."/>
            <person name="Tangrot J."/>
            <person name="Rosling A."/>
        </authorList>
    </citation>
    <scope>NUCLEOTIDE SEQUENCE</scope>
    <source>
        <strain evidence="2">Wild A</strain>
    </source>
</reference>
<gene>
    <name evidence="2" type="ORF">FWILDA_LOCUS12986</name>
</gene>
<dbReference type="Proteomes" id="UP001153678">
    <property type="component" value="Unassembled WGS sequence"/>
</dbReference>